<name>A0A8S4SQP1_9NEOP</name>
<dbReference type="OrthoDB" id="2156623at2759"/>
<proteinExistence type="predicted"/>
<keyword evidence="2" id="KW-1185">Reference proteome</keyword>
<dbReference type="Gene3D" id="3.30.200.20">
    <property type="entry name" value="Phosphorylase Kinase, domain 1"/>
    <property type="match status" value="1"/>
</dbReference>
<comment type="caution">
    <text evidence="1">The sequence shown here is derived from an EMBL/GenBank/DDBJ whole genome shotgun (WGS) entry which is preliminary data.</text>
</comment>
<accession>A0A8S4SQP1</accession>
<reference evidence="1" key="1">
    <citation type="submission" date="2022-03" db="EMBL/GenBank/DDBJ databases">
        <authorList>
            <person name="Lindestad O."/>
        </authorList>
    </citation>
    <scope>NUCLEOTIDE SEQUENCE</scope>
</reference>
<dbReference type="Proteomes" id="UP000838756">
    <property type="component" value="Unassembled WGS sequence"/>
</dbReference>
<evidence type="ECO:0000313" key="1">
    <source>
        <dbReference type="EMBL" id="CAH2269996.1"/>
    </source>
</evidence>
<sequence>MSDEDDSSPDWALAPTNNVPVLGIKRLKQIETMFVSRRLQGPRTQGLSVETLIDMLLVLYDECCNSSLRREKAIADFILYGMDVFIIKKKRVQTNLTRIASLAAQLVKKIA</sequence>
<gene>
    <name evidence="1" type="primary">jg6471</name>
    <name evidence="1" type="ORF">PAEG_LOCUS27922</name>
</gene>
<dbReference type="AlphaFoldDB" id="A0A8S4SQP1"/>
<dbReference type="EMBL" id="CAKXAJ010026559">
    <property type="protein sequence ID" value="CAH2269996.1"/>
    <property type="molecule type" value="Genomic_DNA"/>
</dbReference>
<evidence type="ECO:0000313" key="2">
    <source>
        <dbReference type="Proteomes" id="UP000838756"/>
    </source>
</evidence>
<protein>
    <submittedName>
        <fullName evidence="1">Jg6471 protein</fullName>
    </submittedName>
</protein>
<organism evidence="1 2">
    <name type="scientific">Pararge aegeria aegeria</name>
    <dbReference type="NCBI Taxonomy" id="348720"/>
    <lineage>
        <taxon>Eukaryota</taxon>
        <taxon>Metazoa</taxon>
        <taxon>Ecdysozoa</taxon>
        <taxon>Arthropoda</taxon>
        <taxon>Hexapoda</taxon>
        <taxon>Insecta</taxon>
        <taxon>Pterygota</taxon>
        <taxon>Neoptera</taxon>
        <taxon>Endopterygota</taxon>
        <taxon>Lepidoptera</taxon>
        <taxon>Glossata</taxon>
        <taxon>Ditrysia</taxon>
        <taxon>Papilionoidea</taxon>
        <taxon>Nymphalidae</taxon>
        <taxon>Satyrinae</taxon>
        <taxon>Satyrini</taxon>
        <taxon>Parargina</taxon>
        <taxon>Pararge</taxon>
    </lineage>
</organism>